<proteinExistence type="predicted"/>
<evidence type="ECO:0000313" key="2">
    <source>
        <dbReference type="Proteomes" id="UP001476247"/>
    </source>
</evidence>
<evidence type="ECO:0000313" key="1">
    <source>
        <dbReference type="EMBL" id="GAA5804917.1"/>
    </source>
</evidence>
<sequence length="299" mass="33297">MAILKRNINIHKLHAGAVVHFEDKSLLLLTCEVYCRFKSADAHSETSMKYIPASKQSLLAGICEESDVYEVKNKLKTGGYHMNVLSIMSVEIGSHLDVNIRPSTNLSPSTALSIIYPESNIREHKETMEAAMEYIIEYNINYIRQLVSGFGNISTHKPYRASIDLLEKHETLMPATVFNLCDFPGNGNYGVSDVSVSVLCSRFLNLIASNVLLNLPNISKARFNDTLVTFRACYNKQTTEQWNILSKFVHALQIALDSNNEVDTLSFGKKHAGNPADVAGSRLSTVNKQLKENVKTAII</sequence>
<organism evidence="1 2">
    <name type="scientific">Helicostylum pulchrum</name>
    <dbReference type="NCBI Taxonomy" id="562976"/>
    <lineage>
        <taxon>Eukaryota</taxon>
        <taxon>Fungi</taxon>
        <taxon>Fungi incertae sedis</taxon>
        <taxon>Mucoromycota</taxon>
        <taxon>Mucoromycotina</taxon>
        <taxon>Mucoromycetes</taxon>
        <taxon>Mucorales</taxon>
        <taxon>Mucorineae</taxon>
        <taxon>Mucoraceae</taxon>
        <taxon>Helicostylum</taxon>
    </lineage>
</organism>
<keyword evidence="2" id="KW-1185">Reference proteome</keyword>
<accession>A0ABP9YD83</accession>
<name>A0ABP9YD83_9FUNG</name>
<dbReference type="Proteomes" id="UP001476247">
    <property type="component" value="Unassembled WGS sequence"/>
</dbReference>
<dbReference type="EMBL" id="BAABUJ010000039">
    <property type="protein sequence ID" value="GAA5804917.1"/>
    <property type="molecule type" value="Genomic_DNA"/>
</dbReference>
<reference evidence="1 2" key="1">
    <citation type="submission" date="2024-04" db="EMBL/GenBank/DDBJ databases">
        <title>genome sequences of Mucor flavus KT1a and Helicostylum pulchrum KT1b strains isolation_sourced from the surface of a dry-aged beef.</title>
        <authorList>
            <person name="Toyotome T."/>
            <person name="Hosono M."/>
            <person name="Torimaru M."/>
            <person name="Fukuda K."/>
            <person name="Mikami N."/>
        </authorList>
    </citation>
    <scope>NUCLEOTIDE SEQUENCE [LARGE SCALE GENOMIC DNA]</scope>
    <source>
        <strain evidence="1 2">KT1b</strain>
    </source>
</reference>
<protein>
    <submittedName>
        <fullName evidence="1">Uncharacterized protein</fullName>
    </submittedName>
</protein>
<gene>
    <name evidence="1" type="ORF">HPULCUR_010426</name>
</gene>
<comment type="caution">
    <text evidence="1">The sequence shown here is derived from an EMBL/GenBank/DDBJ whole genome shotgun (WGS) entry which is preliminary data.</text>
</comment>